<gene>
    <name evidence="1" type="ORF">LTR84_009165</name>
</gene>
<accession>A0AAV9MV97</accession>
<dbReference type="AlphaFoldDB" id="A0AAV9MV97"/>
<proteinExistence type="predicted"/>
<protein>
    <submittedName>
        <fullName evidence="1">Uncharacterized protein</fullName>
    </submittedName>
</protein>
<dbReference type="GeneID" id="89977326"/>
<reference evidence="1 2" key="1">
    <citation type="submission" date="2023-08" db="EMBL/GenBank/DDBJ databases">
        <title>Black Yeasts Isolated from many extreme environments.</title>
        <authorList>
            <person name="Coleine C."/>
            <person name="Stajich J.E."/>
            <person name="Selbmann L."/>
        </authorList>
    </citation>
    <scope>NUCLEOTIDE SEQUENCE [LARGE SCALE GENOMIC DNA]</scope>
    <source>
        <strain evidence="1 2">CCFEE 5792</strain>
    </source>
</reference>
<dbReference type="EMBL" id="JAVRRD010000036">
    <property type="protein sequence ID" value="KAK5045547.1"/>
    <property type="molecule type" value="Genomic_DNA"/>
</dbReference>
<sequence>MYRDNEFYTNGGWEPAHAKALIQLTKQRGGIKTFKLHNLAELIMGIDTHDAMCNLRKPQFAPLVPTNKSLHSFRGYWDAMTIKKYPAIENVFDFLPNTKPVRALSDVVSKARALFATYDLMINNPEAGIDIVRWVLTRRAIQNEAMSVDDSGDCLFKLCRLAVQVFIAESIEPMGQLCLYHENSSRALLLAMDDCDRLGYWDLYPRVLLWTAIIGGFTSREKSNRWWFAEQLRHSPIPLEEQSWKQVQEISESLLPFRYRQGEGLEHFWKEACTWVSGNKLPG</sequence>
<keyword evidence="2" id="KW-1185">Reference proteome</keyword>
<name>A0AAV9MV97_9EURO</name>
<dbReference type="RefSeq" id="XP_064701171.1">
    <property type="nucleotide sequence ID" value="XM_064852707.1"/>
</dbReference>
<comment type="caution">
    <text evidence="1">The sequence shown here is derived from an EMBL/GenBank/DDBJ whole genome shotgun (WGS) entry which is preliminary data.</text>
</comment>
<evidence type="ECO:0000313" key="2">
    <source>
        <dbReference type="Proteomes" id="UP001358417"/>
    </source>
</evidence>
<dbReference type="Proteomes" id="UP001358417">
    <property type="component" value="Unassembled WGS sequence"/>
</dbReference>
<organism evidence="1 2">
    <name type="scientific">Exophiala bonariae</name>
    <dbReference type="NCBI Taxonomy" id="1690606"/>
    <lineage>
        <taxon>Eukaryota</taxon>
        <taxon>Fungi</taxon>
        <taxon>Dikarya</taxon>
        <taxon>Ascomycota</taxon>
        <taxon>Pezizomycotina</taxon>
        <taxon>Eurotiomycetes</taxon>
        <taxon>Chaetothyriomycetidae</taxon>
        <taxon>Chaetothyriales</taxon>
        <taxon>Herpotrichiellaceae</taxon>
        <taxon>Exophiala</taxon>
    </lineage>
</organism>
<evidence type="ECO:0000313" key="1">
    <source>
        <dbReference type="EMBL" id="KAK5045547.1"/>
    </source>
</evidence>